<keyword evidence="5 12" id="KW-0547">Nucleotide-binding</keyword>
<keyword evidence="13" id="KW-1133">Transmembrane helix</keyword>
<dbReference type="PANTHER" id="PTHR27002:SF616">
    <property type="entry name" value="RECEPTOR-LIKE SERINE_THREONINE-PROTEIN KINASE"/>
    <property type="match status" value="1"/>
</dbReference>
<evidence type="ECO:0000313" key="15">
    <source>
        <dbReference type="EnsemblPlants" id="MELO3C016573.2.1"/>
    </source>
</evidence>
<keyword evidence="7 12" id="KW-0067">ATP-binding</keyword>
<keyword evidence="2" id="KW-0723">Serine/threonine-protein kinase</keyword>
<dbReference type="InterPro" id="IPR001245">
    <property type="entry name" value="Ser-Thr/Tyr_kinase_cat_dom"/>
</dbReference>
<organism evidence="15">
    <name type="scientific">Cucumis melo</name>
    <name type="common">Muskmelon</name>
    <dbReference type="NCBI Taxonomy" id="3656"/>
    <lineage>
        <taxon>Eukaryota</taxon>
        <taxon>Viridiplantae</taxon>
        <taxon>Streptophyta</taxon>
        <taxon>Embryophyta</taxon>
        <taxon>Tracheophyta</taxon>
        <taxon>Spermatophyta</taxon>
        <taxon>Magnoliopsida</taxon>
        <taxon>eudicotyledons</taxon>
        <taxon>Gunneridae</taxon>
        <taxon>Pentapetalae</taxon>
        <taxon>rosids</taxon>
        <taxon>fabids</taxon>
        <taxon>Cucurbitales</taxon>
        <taxon>Cucurbitaceae</taxon>
        <taxon>Benincaseae</taxon>
        <taxon>Cucumis</taxon>
    </lineage>
</organism>
<dbReference type="EC" id="2.7.11.1" evidence="1"/>
<keyword evidence="13" id="KW-0812">Transmembrane</keyword>
<dbReference type="Gramene" id="MELO3C016573.2.1">
    <property type="protein sequence ID" value="MELO3C016573.2.1"/>
    <property type="gene ID" value="MELO3C016573.2"/>
</dbReference>
<evidence type="ECO:0000256" key="12">
    <source>
        <dbReference type="PROSITE-ProRule" id="PRU10141"/>
    </source>
</evidence>
<dbReference type="SMART" id="SM00220">
    <property type="entry name" value="S_TKc"/>
    <property type="match status" value="1"/>
</dbReference>
<dbReference type="CDD" id="cd14066">
    <property type="entry name" value="STKc_IRAK"/>
    <property type="match status" value="1"/>
</dbReference>
<keyword evidence="13" id="KW-0472">Membrane</keyword>
<dbReference type="GO" id="GO:0005886">
    <property type="term" value="C:plasma membrane"/>
    <property type="evidence" value="ECO:0007669"/>
    <property type="project" value="TreeGrafter"/>
</dbReference>
<dbReference type="PROSITE" id="PS00108">
    <property type="entry name" value="PROTEIN_KINASE_ST"/>
    <property type="match status" value="1"/>
</dbReference>
<dbReference type="EnsemblPlants" id="MELO3C016573.2.1">
    <property type="protein sequence ID" value="MELO3C016573.2.1"/>
    <property type="gene ID" value="MELO3C016573.2"/>
</dbReference>
<evidence type="ECO:0000256" key="9">
    <source>
        <dbReference type="ARBA" id="ARBA00023180"/>
    </source>
</evidence>
<protein>
    <recommendedName>
        <fullName evidence="1">non-specific serine/threonine protein kinase</fullName>
        <ecNumber evidence="1">2.7.11.1</ecNumber>
    </recommendedName>
</protein>
<evidence type="ECO:0000256" key="11">
    <source>
        <dbReference type="ARBA" id="ARBA00048679"/>
    </source>
</evidence>
<evidence type="ECO:0000256" key="2">
    <source>
        <dbReference type="ARBA" id="ARBA00022527"/>
    </source>
</evidence>
<evidence type="ECO:0000256" key="1">
    <source>
        <dbReference type="ARBA" id="ARBA00012513"/>
    </source>
</evidence>
<dbReference type="InterPro" id="IPR000719">
    <property type="entry name" value="Prot_kinase_dom"/>
</dbReference>
<dbReference type="InterPro" id="IPR008271">
    <property type="entry name" value="Ser/Thr_kinase_AS"/>
</dbReference>
<dbReference type="InterPro" id="IPR011009">
    <property type="entry name" value="Kinase-like_dom_sf"/>
</dbReference>
<keyword evidence="6" id="KW-0418">Kinase</keyword>
<dbReference type="FunFam" id="3.30.200.20:FF:000195">
    <property type="entry name" value="G-type lectin S-receptor-like serine/threonine-protein kinase"/>
    <property type="match status" value="1"/>
</dbReference>
<evidence type="ECO:0000259" key="14">
    <source>
        <dbReference type="PROSITE" id="PS50011"/>
    </source>
</evidence>
<evidence type="ECO:0000256" key="13">
    <source>
        <dbReference type="SAM" id="Phobius"/>
    </source>
</evidence>
<keyword evidence="9" id="KW-0325">Glycoprotein</keyword>
<dbReference type="Gene3D" id="1.10.510.10">
    <property type="entry name" value="Transferase(Phosphotransferase) domain 1"/>
    <property type="match status" value="1"/>
</dbReference>
<feature type="domain" description="Protein kinase" evidence="14">
    <location>
        <begin position="81"/>
        <end position="365"/>
    </location>
</feature>
<keyword evidence="8" id="KW-1015">Disulfide bond</keyword>
<evidence type="ECO:0000256" key="3">
    <source>
        <dbReference type="ARBA" id="ARBA00022679"/>
    </source>
</evidence>
<comment type="catalytic activity">
    <reaction evidence="10">
        <text>L-threonyl-[protein] + ATP = O-phospho-L-threonyl-[protein] + ADP + H(+)</text>
        <dbReference type="Rhea" id="RHEA:46608"/>
        <dbReference type="Rhea" id="RHEA-COMP:11060"/>
        <dbReference type="Rhea" id="RHEA-COMP:11605"/>
        <dbReference type="ChEBI" id="CHEBI:15378"/>
        <dbReference type="ChEBI" id="CHEBI:30013"/>
        <dbReference type="ChEBI" id="CHEBI:30616"/>
        <dbReference type="ChEBI" id="CHEBI:61977"/>
        <dbReference type="ChEBI" id="CHEBI:456216"/>
        <dbReference type="EC" id="2.7.11.1"/>
    </reaction>
</comment>
<reference evidence="15" key="1">
    <citation type="submission" date="2023-03" db="UniProtKB">
        <authorList>
            <consortium name="EnsemblPlants"/>
        </authorList>
    </citation>
    <scope>IDENTIFICATION</scope>
</reference>
<dbReference type="Gene3D" id="3.30.200.20">
    <property type="entry name" value="Phosphorylase Kinase, domain 1"/>
    <property type="match status" value="1"/>
</dbReference>
<keyword evidence="3" id="KW-0808">Transferase</keyword>
<evidence type="ECO:0000256" key="4">
    <source>
        <dbReference type="ARBA" id="ARBA00022729"/>
    </source>
</evidence>
<dbReference type="PANTHER" id="PTHR27002">
    <property type="entry name" value="RECEPTOR-LIKE SERINE/THREONINE-PROTEIN KINASE SD1-8"/>
    <property type="match status" value="1"/>
</dbReference>
<comment type="catalytic activity">
    <reaction evidence="11">
        <text>L-seryl-[protein] + ATP = O-phospho-L-seryl-[protein] + ADP + H(+)</text>
        <dbReference type="Rhea" id="RHEA:17989"/>
        <dbReference type="Rhea" id="RHEA-COMP:9863"/>
        <dbReference type="Rhea" id="RHEA-COMP:11604"/>
        <dbReference type="ChEBI" id="CHEBI:15378"/>
        <dbReference type="ChEBI" id="CHEBI:29999"/>
        <dbReference type="ChEBI" id="CHEBI:30616"/>
        <dbReference type="ChEBI" id="CHEBI:83421"/>
        <dbReference type="ChEBI" id="CHEBI:456216"/>
        <dbReference type="EC" id="2.7.11.1"/>
    </reaction>
</comment>
<dbReference type="InterPro" id="IPR017441">
    <property type="entry name" value="Protein_kinase_ATP_BS"/>
</dbReference>
<feature type="transmembrane region" description="Helical" evidence="13">
    <location>
        <begin position="25"/>
        <end position="46"/>
    </location>
</feature>
<keyword evidence="4" id="KW-0732">Signal</keyword>
<proteinExistence type="predicted"/>
<accession>A0A9I9DCZ0</accession>
<dbReference type="GO" id="GO:0004674">
    <property type="term" value="F:protein serine/threonine kinase activity"/>
    <property type="evidence" value="ECO:0007669"/>
    <property type="project" value="UniProtKB-KW"/>
</dbReference>
<evidence type="ECO:0000256" key="8">
    <source>
        <dbReference type="ARBA" id="ARBA00023157"/>
    </source>
</evidence>
<dbReference type="Pfam" id="PF07714">
    <property type="entry name" value="PK_Tyr_Ser-Thr"/>
    <property type="match status" value="1"/>
</dbReference>
<dbReference type="PROSITE" id="PS00107">
    <property type="entry name" value="PROTEIN_KINASE_ATP"/>
    <property type="match status" value="1"/>
</dbReference>
<dbReference type="PROSITE" id="PS50011">
    <property type="entry name" value="PROTEIN_KINASE_DOM"/>
    <property type="match status" value="1"/>
</dbReference>
<evidence type="ECO:0000256" key="5">
    <source>
        <dbReference type="ARBA" id="ARBA00022741"/>
    </source>
</evidence>
<sequence>MLASEIVMHGEAHKTGRLNSKVKTALFAISGLGSAILFFIIGVYIFKRRSTFEDDHEKIGAHDLELPLFDLSLINSATDNFSLNNKLGEGGFGTVYKGKLTNGQDVAVKRLSQSSGQGTSEFKNEVILIAKLQHRNLVKLLGCCIEGDEKMLVYEYMPNKSLDFFIFDKTQRQLLSWSKRYRIICGVARGLMYLHQDSRLRIIHRDLKASNVLLDMDMNPKISDFGLAKTCGGDQTGGRTLRVMGTYGYMAPEYAFDGQFSVKSDAFSYGILLLEIISGKRSRTFCHLNDQNLIAYAWRLWKEGNIEELLDDAIRETCSLSEVLRCINISLLCVQQHPNDRPTMSSVVMMLGCEIPLSQPKQPGFFIENEAIEMKRCSSKDKSTSTNELTITLPDPRNQTIVQPRCSHYRFEAFNLFTLDTNSDGLQLTLHHLRKPSHGQHLISSANSGHHLLRPLQTPASIPTGKFFYIKELRSLAQLLLGVATHLILPYLAETPNDLRRKNCKLMCGNNITNEQEVQEEALKNIKHFGKSFTNSKFPFNSERLVFKLQVSSRLSSSLSSRDSPRILA</sequence>
<dbReference type="GO" id="GO:0005524">
    <property type="term" value="F:ATP binding"/>
    <property type="evidence" value="ECO:0007669"/>
    <property type="project" value="UniProtKB-UniRule"/>
</dbReference>
<evidence type="ECO:0000256" key="6">
    <source>
        <dbReference type="ARBA" id="ARBA00022777"/>
    </source>
</evidence>
<name>A0A9I9DCZ0_CUCME</name>
<dbReference type="FunFam" id="1.10.510.10:FF:000060">
    <property type="entry name" value="G-type lectin S-receptor-like serine/threonine-protein kinase"/>
    <property type="match status" value="1"/>
</dbReference>
<feature type="binding site" evidence="12">
    <location>
        <position position="109"/>
    </location>
    <ligand>
        <name>ATP</name>
        <dbReference type="ChEBI" id="CHEBI:30616"/>
    </ligand>
</feature>
<evidence type="ECO:0000256" key="7">
    <source>
        <dbReference type="ARBA" id="ARBA00022840"/>
    </source>
</evidence>
<dbReference type="AlphaFoldDB" id="A0A9I9DCZ0"/>
<evidence type="ECO:0000256" key="10">
    <source>
        <dbReference type="ARBA" id="ARBA00047899"/>
    </source>
</evidence>
<dbReference type="SUPFAM" id="SSF56112">
    <property type="entry name" value="Protein kinase-like (PK-like)"/>
    <property type="match status" value="1"/>
</dbReference>